<sequence length="118" mass="13308">MHDANTAQRVESRKELRAAVVQEKEAKTHINGGRVAPFPKENNSDQQSDHQEADEAVDSLAEYLRWIDEAEADLEDLRVEAFIERGLWCQIEGDILHKQIALLSESVNSLGKEDVLTP</sequence>
<evidence type="ECO:0000313" key="3">
    <source>
        <dbReference type="Proteomes" id="UP000018201"/>
    </source>
</evidence>
<accession>U6G6G2</accession>
<organism evidence="2 3">
    <name type="scientific">Eimeria praecox</name>
    <dbReference type="NCBI Taxonomy" id="51316"/>
    <lineage>
        <taxon>Eukaryota</taxon>
        <taxon>Sar</taxon>
        <taxon>Alveolata</taxon>
        <taxon>Apicomplexa</taxon>
        <taxon>Conoidasida</taxon>
        <taxon>Coccidia</taxon>
        <taxon>Eucoccidiorida</taxon>
        <taxon>Eimeriorina</taxon>
        <taxon>Eimeriidae</taxon>
        <taxon>Eimeria</taxon>
    </lineage>
</organism>
<feature type="region of interest" description="Disordered" evidence="1">
    <location>
        <begin position="25"/>
        <end position="55"/>
    </location>
</feature>
<dbReference type="AlphaFoldDB" id="U6G6G2"/>
<keyword evidence="3" id="KW-1185">Reference proteome</keyword>
<evidence type="ECO:0000313" key="2">
    <source>
        <dbReference type="EMBL" id="CDI75841.1"/>
    </source>
</evidence>
<gene>
    <name evidence="2" type="ORF">EPH_0044000</name>
</gene>
<reference evidence="2" key="2">
    <citation type="submission" date="2013-10" db="EMBL/GenBank/DDBJ databases">
        <authorList>
            <person name="Aslett M."/>
        </authorList>
    </citation>
    <scope>NUCLEOTIDE SEQUENCE [LARGE SCALE GENOMIC DNA]</scope>
    <source>
        <strain evidence="2">Houghton</strain>
    </source>
</reference>
<dbReference type="OrthoDB" id="10525772at2759"/>
<reference evidence="2" key="1">
    <citation type="submission" date="2013-10" db="EMBL/GenBank/DDBJ databases">
        <title>Genomic analysis of the causative agents of coccidiosis in chickens.</title>
        <authorList>
            <person name="Reid A.J."/>
            <person name="Blake D."/>
            <person name="Billington K."/>
            <person name="Browne H."/>
            <person name="Dunn M."/>
            <person name="Hung S."/>
            <person name="Kawahara F."/>
            <person name="Miranda-Saavedra D."/>
            <person name="Mourier T."/>
            <person name="Nagra H."/>
            <person name="Otto T.D."/>
            <person name="Rawlings N."/>
            <person name="Sanchez A."/>
            <person name="Sanders M."/>
            <person name="Subramaniam C."/>
            <person name="Tay Y."/>
            <person name="Dear P."/>
            <person name="Doerig C."/>
            <person name="Gruber A."/>
            <person name="Parkinson J."/>
            <person name="Shirley M."/>
            <person name="Wan K.L."/>
            <person name="Berriman M."/>
            <person name="Tomley F."/>
            <person name="Pain A."/>
        </authorList>
    </citation>
    <scope>NUCLEOTIDE SEQUENCE [LARGE SCALE GENOMIC DNA]</scope>
    <source>
        <strain evidence="2">Houghton</strain>
    </source>
</reference>
<dbReference type="VEuPathDB" id="ToxoDB:EPH_0044000"/>
<protein>
    <submittedName>
        <fullName evidence="2">Uncharacterized protein</fullName>
    </submittedName>
</protein>
<dbReference type="Proteomes" id="UP000018201">
    <property type="component" value="Unassembled WGS sequence"/>
</dbReference>
<name>U6G6G2_9EIME</name>
<proteinExistence type="predicted"/>
<dbReference type="EMBL" id="HG691161">
    <property type="protein sequence ID" value="CDI75841.1"/>
    <property type="molecule type" value="Genomic_DNA"/>
</dbReference>
<evidence type="ECO:0000256" key="1">
    <source>
        <dbReference type="SAM" id="MobiDB-lite"/>
    </source>
</evidence>